<accession>A0A0F9HQI9</accession>
<evidence type="ECO:0000313" key="1">
    <source>
        <dbReference type="EMBL" id="KKM17392.1"/>
    </source>
</evidence>
<gene>
    <name evidence="1" type="ORF">LCGC14_1676210</name>
</gene>
<name>A0A0F9HQI9_9ZZZZ</name>
<sequence>KRDRVLMFHFGIKDKHKVWATGLATKKVTVLTPKGSDAFPADVSMAREATYIPDADVVIICTRGKPQRTLVYDCAADAWLEMAGAFATDKRGRPSLSYGVSSGIEWDPKRKLLWHVDARGRVHAMRFDRAKANLRPLTAGRKGEAGTEK</sequence>
<dbReference type="AlphaFoldDB" id="A0A0F9HQI9"/>
<comment type="caution">
    <text evidence="1">The sequence shown here is derived from an EMBL/GenBank/DDBJ whole genome shotgun (WGS) entry which is preliminary data.</text>
</comment>
<feature type="non-terminal residue" evidence="1">
    <location>
        <position position="1"/>
    </location>
</feature>
<proteinExistence type="predicted"/>
<dbReference type="EMBL" id="LAZR01014461">
    <property type="protein sequence ID" value="KKM17392.1"/>
    <property type="molecule type" value="Genomic_DNA"/>
</dbReference>
<protein>
    <submittedName>
        <fullName evidence="1">Uncharacterized protein</fullName>
    </submittedName>
</protein>
<reference evidence="1" key="1">
    <citation type="journal article" date="2015" name="Nature">
        <title>Complex archaea that bridge the gap between prokaryotes and eukaryotes.</title>
        <authorList>
            <person name="Spang A."/>
            <person name="Saw J.H."/>
            <person name="Jorgensen S.L."/>
            <person name="Zaremba-Niedzwiedzka K."/>
            <person name="Martijn J."/>
            <person name="Lind A.E."/>
            <person name="van Eijk R."/>
            <person name="Schleper C."/>
            <person name="Guy L."/>
            <person name="Ettema T.J."/>
        </authorList>
    </citation>
    <scope>NUCLEOTIDE SEQUENCE</scope>
</reference>
<organism evidence="1">
    <name type="scientific">marine sediment metagenome</name>
    <dbReference type="NCBI Taxonomy" id="412755"/>
    <lineage>
        <taxon>unclassified sequences</taxon>
        <taxon>metagenomes</taxon>
        <taxon>ecological metagenomes</taxon>
    </lineage>
</organism>